<dbReference type="InterPro" id="IPR005128">
    <property type="entry name" value="Acetolactate_a_deCO2ase"/>
</dbReference>
<dbReference type="AlphaFoldDB" id="A0A125W895"/>
<keyword evidence="6 9" id="KW-0210">Decarboxylase</keyword>
<dbReference type="PANTHER" id="PTHR35524:SF1">
    <property type="entry name" value="ALPHA-ACETOLACTATE DECARBOXYLASE"/>
    <property type="match status" value="1"/>
</dbReference>
<reference evidence="10 11" key="1">
    <citation type="submission" date="2010-07" db="EMBL/GenBank/DDBJ databases">
        <authorList>
            <person name="Sid Ahmed O."/>
        </authorList>
    </citation>
    <scope>NUCLEOTIDE SEQUENCE [LARGE SCALE GENOMIC DNA]</scope>
    <source>
        <strain evidence="10 11">TX4248</strain>
    </source>
</reference>
<dbReference type="Proteomes" id="UP000004846">
    <property type="component" value="Unassembled WGS sequence"/>
</dbReference>
<evidence type="ECO:0000313" key="10">
    <source>
        <dbReference type="EMBL" id="EFM83531.1"/>
    </source>
</evidence>
<dbReference type="UniPathway" id="UPA00626">
    <property type="reaction ID" value="UER00678"/>
</dbReference>
<evidence type="ECO:0000256" key="7">
    <source>
        <dbReference type="ARBA" id="ARBA00023061"/>
    </source>
</evidence>
<dbReference type="PIRSF" id="PIRSF001332">
    <property type="entry name" value="Acetolac_decarb"/>
    <property type="match status" value="1"/>
</dbReference>
<dbReference type="NCBIfam" id="TIGR01252">
    <property type="entry name" value="acetolac_decarb"/>
    <property type="match status" value="1"/>
</dbReference>
<evidence type="ECO:0000256" key="9">
    <source>
        <dbReference type="PIRNR" id="PIRNR001332"/>
    </source>
</evidence>
<evidence type="ECO:0000256" key="5">
    <source>
        <dbReference type="ARBA" id="ARBA00020164"/>
    </source>
</evidence>
<evidence type="ECO:0000256" key="3">
    <source>
        <dbReference type="ARBA" id="ARBA00007106"/>
    </source>
</evidence>
<dbReference type="EC" id="4.1.1.5" evidence="4 9"/>
<dbReference type="Pfam" id="PF03306">
    <property type="entry name" value="AAL_decarboxy"/>
    <property type="match status" value="1"/>
</dbReference>
<accession>A0A125W895</accession>
<keyword evidence="7 9" id="KW-0005">Acetoin biosynthesis</keyword>
<dbReference type="RefSeq" id="WP_002357922.1">
    <property type="nucleotide sequence ID" value="NZ_GL454430.1"/>
</dbReference>
<comment type="caution">
    <text evidence="10">The sequence shown here is derived from an EMBL/GenBank/DDBJ whole genome shotgun (WGS) entry which is preliminary data.</text>
</comment>
<dbReference type="GO" id="GO:0045151">
    <property type="term" value="P:acetoin biosynthetic process"/>
    <property type="evidence" value="ECO:0007669"/>
    <property type="project" value="UniProtKB-UniRule"/>
</dbReference>
<sequence>MSEQYVYQHGTLGGLMESLMAGTAEIGTLLTQGDFGIGTLEGSNGEIILLDGTLYHANQTGEITILEGEELTPYAAVTRFQEDGAFPVSTETDENIKAQILEKISPNFFAAIKISGLFAKMHVRVAPKQEKPYPPFVEAARNQPEFTAENIQGTVVGFFTPKLFHGASAAGFHLHFISEDHQFGGHILDFGIKQGTVSWMETAELRQHFPVHDADYRNKEIDIAKALSAIEEAE</sequence>
<dbReference type="HOGENOM" id="CLU_072561_0_0_9"/>
<dbReference type="PANTHER" id="PTHR35524">
    <property type="entry name" value="ALPHA-ACETOLACTATE DECARBOXYLASE"/>
    <property type="match status" value="1"/>
</dbReference>
<evidence type="ECO:0000256" key="6">
    <source>
        <dbReference type="ARBA" id="ARBA00022793"/>
    </source>
</evidence>
<evidence type="ECO:0000313" key="11">
    <source>
        <dbReference type="Proteomes" id="UP000004846"/>
    </source>
</evidence>
<dbReference type="Gene3D" id="3.30.1330.80">
    <property type="entry name" value="Hypothetical protein, similar to alpha- acetolactate decarboxylase, domain 2"/>
    <property type="match status" value="2"/>
</dbReference>
<dbReference type="CDD" id="cd17299">
    <property type="entry name" value="acetolactate_decarboxylase"/>
    <property type="match status" value="1"/>
</dbReference>
<comment type="catalytic activity">
    <reaction evidence="1 9">
        <text>(2S)-2-acetolactate + H(+) = (R)-acetoin + CO2</text>
        <dbReference type="Rhea" id="RHEA:21580"/>
        <dbReference type="ChEBI" id="CHEBI:15378"/>
        <dbReference type="ChEBI" id="CHEBI:15686"/>
        <dbReference type="ChEBI" id="CHEBI:16526"/>
        <dbReference type="ChEBI" id="CHEBI:58476"/>
        <dbReference type="EC" id="4.1.1.5"/>
    </reaction>
</comment>
<dbReference type="GO" id="GO:0047605">
    <property type="term" value="F:acetolactate decarboxylase activity"/>
    <property type="evidence" value="ECO:0007669"/>
    <property type="project" value="UniProtKB-UniRule"/>
</dbReference>
<protein>
    <recommendedName>
        <fullName evidence="5 9">Alpha-acetolactate decarboxylase</fullName>
        <ecNumber evidence="4 9">4.1.1.5</ecNumber>
    </recommendedName>
</protein>
<name>A0A125W895_ENTFL</name>
<proteinExistence type="inferred from homology"/>
<evidence type="ECO:0000256" key="2">
    <source>
        <dbReference type="ARBA" id="ARBA00005170"/>
    </source>
</evidence>
<evidence type="ECO:0000256" key="8">
    <source>
        <dbReference type="ARBA" id="ARBA00023239"/>
    </source>
</evidence>
<comment type="pathway">
    <text evidence="2 9">Polyol metabolism; (R,R)-butane-2,3-diol biosynthesis; (R,R)-butane-2,3-diol from pyruvate: step 2/3.</text>
</comment>
<dbReference type="EMBL" id="AEBR01000024">
    <property type="protein sequence ID" value="EFM83531.1"/>
    <property type="molecule type" value="Genomic_DNA"/>
</dbReference>
<comment type="similarity">
    <text evidence="3 9">Belongs to the alpha-acetolactate decarboxylase family.</text>
</comment>
<keyword evidence="8 9" id="KW-0456">Lyase</keyword>
<gene>
    <name evidence="10" type="primary">budA</name>
    <name evidence="10" type="ORF">HMPREF9498_00805</name>
</gene>
<evidence type="ECO:0000256" key="4">
    <source>
        <dbReference type="ARBA" id="ARBA00013204"/>
    </source>
</evidence>
<evidence type="ECO:0000256" key="1">
    <source>
        <dbReference type="ARBA" id="ARBA00001784"/>
    </source>
</evidence>
<organism evidence="10 11">
    <name type="scientific">Enterococcus faecalis TX4248</name>
    <dbReference type="NCBI Taxonomy" id="749495"/>
    <lineage>
        <taxon>Bacteria</taxon>
        <taxon>Bacillati</taxon>
        <taxon>Bacillota</taxon>
        <taxon>Bacilli</taxon>
        <taxon>Lactobacillales</taxon>
        <taxon>Enterococcaceae</taxon>
        <taxon>Enterococcus</taxon>
    </lineage>
</organism>
<dbReference type="SUPFAM" id="SSF117856">
    <property type="entry name" value="AF0104/ALDC/Ptd012-like"/>
    <property type="match status" value="1"/>
</dbReference>